<proteinExistence type="evidence at transcript level"/>
<name>B6U023_MAIZE</name>
<dbReference type="EMBL" id="EU970588">
    <property type="protein sequence ID" value="ACG42706.1"/>
    <property type="molecule type" value="mRNA"/>
</dbReference>
<dbReference type="AlphaFoldDB" id="B6U023"/>
<accession>B6U023</accession>
<organism evidence="1">
    <name type="scientific">Zea mays</name>
    <name type="common">Maize</name>
    <dbReference type="NCBI Taxonomy" id="4577"/>
    <lineage>
        <taxon>Eukaryota</taxon>
        <taxon>Viridiplantae</taxon>
        <taxon>Streptophyta</taxon>
        <taxon>Embryophyta</taxon>
        <taxon>Tracheophyta</taxon>
        <taxon>Spermatophyta</taxon>
        <taxon>Magnoliopsida</taxon>
        <taxon>Liliopsida</taxon>
        <taxon>Poales</taxon>
        <taxon>Poaceae</taxon>
        <taxon>PACMAD clade</taxon>
        <taxon>Panicoideae</taxon>
        <taxon>Andropogonodae</taxon>
        <taxon>Andropogoneae</taxon>
        <taxon>Tripsacinae</taxon>
        <taxon>Zea</taxon>
    </lineage>
</organism>
<protein>
    <submittedName>
        <fullName evidence="1">Uncharacterized protein</fullName>
    </submittedName>
</protein>
<sequence>MWVIYRGTYWCRSWALFQRHEQEKEKLVHACRHLEKVVMKVFADNGWRFSNHITLKFFICP</sequence>
<evidence type="ECO:0000313" key="1">
    <source>
        <dbReference type="EMBL" id="ACG42706.1"/>
    </source>
</evidence>
<reference evidence="1" key="1">
    <citation type="journal article" date="2009" name="Plant Mol. Biol.">
        <title>Insights into corn genes derived from large-scale cDNA sequencing.</title>
        <authorList>
            <person name="Alexandrov N.N."/>
            <person name="Brover V.V."/>
            <person name="Freidin S."/>
            <person name="Troukhan M.E."/>
            <person name="Tatarinova T.V."/>
            <person name="Zhang H."/>
            <person name="Swaller T.J."/>
            <person name="Lu Y.P."/>
            <person name="Bouck J."/>
            <person name="Flavell R.B."/>
            <person name="Feldmann K.A."/>
        </authorList>
    </citation>
    <scope>NUCLEOTIDE SEQUENCE</scope>
</reference>